<keyword evidence="1" id="KW-1133">Transmembrane helix</keyword>
<dbReference type="Proteomes" id="UP000503096">
    <property type="component" value="Chromosome"/>
</dbReference>
<dbReference type="KEGG" id="upl:DSM104440_02750"/>
<proteinExistence type="predicted"/>
<keyword evidence="1" id="KW-0472">Membrane</keyword>
<sequence>MWLGIGATIVTDLWAVARKRLLGIPLPDYGMVGRWFGHMGRGRFQHDRIAASPAVPGERVIGWTAHYVIGIAFAAVLLAVCGIDWISHPTIAPALALGIATVAAPFLLMQPGMGAGIAASRTPRPAAARVQSLVTHSVFGLGLYASGVAASYLR</sequence>
<dbReference type="Pfam" id="PF11158">
    <property type="entry name" value="DUF2938"/>
    <property type="match status" value="1"/>
</dbReference>
<feature type="transmembrane region" description="Helical" evidence="1">
    <location>
        <begin position="65"/>
        <end position="87"/>
    </location>
</feature>
<reference evidence="2 3" key="1">
    <citation type="submission" date="2020-04" db="EMBL/GenBank/DDBJ databases">
        <title>Usitatibacter rugosus gen. nov., sp. nov. and Usitatibacter palustris sp. nov., novel members of Usitatibacteraceae fam. nov. within the order Nitrosomonadales isolated from soil.</title>
        <authorList>
            <person name="Huber K.J."/>
            <person name="Neumann-Schaal M."/>
            <person name="Geppert A."/>
            <person name="Luckner M."/>
            <person name="Wanner G."/>
            <person name="Overmann J."/>
        </authorList>
    </citation>
    <scope>NUCLEOTIDE SEQUENCE [LARGE SCALE GENOMIC DNA]</scope>
    <source>
        <strain evidence="2 3">Swamp67</strain>
    </source>
</reference>
<keyword evidence="3" id="KW-1185">Reference proteome</keyword>
<gene>
    <name evidence="2" type="ORF">DSM104440_02750</name>
</gene>
<keyword evidence="1" id="KW-0812">Transmembrane</keyword>
<feature type="transmembrane region" description="Helical" evidence="1">
    <location>
        <begin position="133"/>
        <end position="153"/>
    </location>
</feature>
<evidence type="ECO:0000256" key="1">
    <source>
        <dbReference type="SAM" id="Phobius"/>
    </source>
</evidence>
<organism evidence="2 3">
    <name type="scientific">Usitatibacter palustris</name>
    <dbReference type="NCBI Taxonomy" id="2732487"/>
    <lineage>
        <taxon>Bacteria</taxon>
        <taxon>Pseudomonadati</taxon>
        <taxon>Pseudomonadota</taxon>
        <taxon>Betaproteobacteria</taxon>
        <taxon>Nitrosomonadales</taxon>
        <taxon>Usitatibacteraceae</taxon>
        <taxon>Usitatibacter</taxon>
    </lineage>
</organism>
<protein>
    <recommendedName>
        <fullName evidence="4">DUF2938 domain-containing protein</fullName>
    </recommendedName>
</protein>
<dbReference type="AlphaFoldDB" id="A0A6M4HBB4"/>
<evidence type="ECO:0000313" key="3">
    <source>
        <dbReference type="Proteomes" id="UP000503096"/>
    </source>
</evidence>
<name>A0A6M4HBB4_9PROT</name>
<dbReference type="InterPro" id="IPR021329">
    <property type="entry name" value="DUF2938"/>
</dbReference>
<dbReference type="InParanoid" id="A0A6M4HBB4"/>
<evidence type="ECO:0008006" key="4">
    <source>
        <dbReference type="Google" id="ProtNLM"/>
    </source>
</evidence>
<feature type="transmembrane region" description="Helical" evidence="1">
    <location>
        <begin position="94"/>
        <end position="113"/>
    </location>
</feature>
<evidence type="ECO:0000313" key="2">
    <source>
        <dbReference type="EMBL" id="QJR15923.1"/>
    </source>
</evidence>
<dbReference type="EMBL" id="CP053073">
    <property type="protein sequence ID" value="QJR15923.1"/>
    <property type="molecule type" value="Genomic_DNA"/>
</dbReference>
<accession>A0A6M4HBB4</accession>